<sequence length="131" mass="13846">MKSFIKHIVFSAALLAAAAASAQSVNFVEPADGATVKSPFKVKFAVEGMEIKPAGALVANSGHHHLVINGGAIKEGESIPFDDKHLHFGKGQTETEVKLPPGEYTLTMQFANGAHQSYGTPMSKSIKVTVK</sequence>
<evidence type="ECO:0000256" key="1">
    <source>
        <dbReference type="SAM" id="SignalP"/>
    </source>
</evidence>
<reference evidence="3 4" key="1">
    <citation type="submission" date="2019-09" db="EMBL/GenBank/DDBJ databases">
        <title>Taxonomy of Antarctic Massilia spp.: description of Massilia rubra sp. nov., Massilia aquatica sp. nov., Massilia mucilaginosa sp. nov., Massilia frigida sp. nov. isolated from streams, lakes and regoliths.</title>
        <authorList>
            <person name="Holochova P."/>
            <person name="Sedlacek I."/>
            <person name="Kralova S."/>
            <person name="Maslanova I."/>
            <person name="Busse H.-J."/>
            <person name="Stankova E."/>
            <person name="Vrbovska V."/>
            <person name="Kovarovic V."/>
            <person name="Bartak M."/>
            <person name="Svec P."/>
            <person name="Pantucek R."/>
        </authorList>
    </citation>
    <scope>NUCLEOTIDE SEQUENCE [LARGE SCALE GENOMIC DNA]</scope>
    <source>
        <strain evidence="3 4">CCM 8693</strain>
    </source>
</reference>
<feature type="domain" description="DUF4399" evidence="2">
    <location>
        <begin position="42"/>
        <end position="131"/>
    </location>
</feature>
<proteinExistence type="predicted"/>
<evidence type="ECO:0000313" key="3">
    <source>
        <dbReference type="EMBL" id="NHZ44306.1"/>
    </source>
</evidence>
<organism evidence="3 4">
    <name type="scientific">Massilia aquatica</name>
    <dbReference type="NCBI Taxonomy" id="2609000"/>
    <lineage>
        <taxon>Bacteria</taxon>
        <taxon>Pseudomonadati</taxon>
        <taxon>Pseudomonadota</taxon>
        <taxon>Betaproteobacteria</taxon>
        <taxon>Burkholderiales</taxon>
        <taxon>Oxalobacteraceae</taxon>
        <taxon>Telluria group</taxon>
        <taxon>Massilia</taxon>
    </lineage>
</organism>
<comment type="caution">
    <text evidence="3">The sequence shown here is derived from an EMBL/GenBank/DDBJ whole genome shotgun (WGS) entry which is preliminary data.</text>
</comment>
<dbReference type="RefSeq" id="WP_167080845.1">
    <property type="nucleotide sequence ID" value="NZ_VVIW01000030.1"/>
</dbReference>
<feature type="chain" id="PRO_5047465043" evidence="1">
    <location>
        <begin position="23"/>
        <end position="131"/>
    </location>
</feature>
<keyword evidence="4" id="KW-1185">Reference proteome</keyword>
<protein>
    <submittedName>
        <fullName evidence="3">DUF4399 domain-containing protein</fullName>
    </submittedName>
</protein>
<dbReference type="InterPro" id="IPR025512">
    <property type="entry name" value="DUF4399"/>
</dbReference>
<name>A0ABX0MAS5_9BURK</name>
<gene>
    <name evidence="3" type="ORF">F1609_29680</name>
</gene>
<accession>A0ABX0MAS5</accession>
<keyword evidence="1" id="KW-0732">Signal</keyword>
<feature type="signal peptide" evidence="1">
    <location>
        <begin position="1"/>
        <end position="22"/>
    </location>
</feature>
<dbReference type="Pfam" id="PF14347">
    <property type="entry name" value="DUF4399"/>
    <property type="match status" value="1"/>
</dbReference>
<evidence type="ECO:0000259" key="2">
    <source>
        <dbReference type="Pfam" id="PF14347"/>
    </source>
</evidence>
<evidence type="ECO:0000313" key="4">
    <source>
        <dbReference type="Proteomes" id="UP000819052"/>
    </source>
</evidence>
<dbReference type="EMBL" id="VVIW01000030">
    <property type="protein sequence ID" value="NHZ44306.1"/>
    <property type="molecule type" value="Genomic_DNA"/>
</dbReference>
<dbReference type="Proteomes" id="UP000819052">
    <property type="component" value="Unassembled WGS sequence"/>
</dbReference>